<dbReference type="InterPro" id="IPR000847">
    <property type="entry name" value="LysR_HTH_N"/>
</dbReference>
<dbReference type="InterPro" id="IPR036388">
    <property type="entry name" value="WH-like_DNA-bd_sf"/>
</dbReference>
<evidence type="ECO:0000256" key="4">
    <source>
        <dbReference type="ARBA" id="ARBA00023163"/>
    </source>
</evidence>
<comment type="similarity">
    <text evidence="1">Belongs to the LysR transcriptional regulatory family.</text>
</comment>
<dbReference type="SUPFAM" id="SSF53850">
    <property type="entry name" value="Periplasmic binding protein-like II"/>
    <property type="match status" value="1"/>
</dbReference>
<dbReference type="OrthoDB" id="9789529at2"/>
<organism evidence="6 7">
    <name type="scientific">Paraburkholderia madseniana</name>
    <dbReference type="NCBI Taxonomy" id="2599607"/>
    <lineage>
        <taxon>Bacteria</taxon>
        <taxon>Pseudomonadati</taxon>
        <taxon>Pseudomonadota</taxon>
        <taxon>Betaproteobacteria</taxon>
        <taxon>Burkholderiales</taxon>
        <taxon>Burkholderiaceae</taxon>
        <taxon>Paraburkholderia</taxon>
    </lineage>
</organism>
<dbReference type="Gene3D" id="3.40.190.10">
    <property type="entry name" value="Periplasmic binding protein-like II"/>
    <property type="match status" value="2"/>
</dbReference>
<dbReference type="PANTHER" id="PTHR30579">
    <property type="entry name" value="TRANSCRIPTIONAL REGULATOR"/>
    <property type="match status" value="1"/>
</dbReference>
<dbReference type="InterPro" id="IPR036390">
    <property type="entry name" value="WH_DNA-bd_sf"/>
</dbReference>
<dbReference type="Pfam" id="PF00126">
    <property type="entry name" value="HTH_1"/>
    <property type="match status" value="1"/>
</dbReference>
<dbReference type="Pfam" id="PF03466">
    <property type="entry name" value="LysR_substrate"/>
    <property type="match status" value="1"/>
</dbReference>
<dbReference type="InterPro" id="IPR005119">
    <property type="entry name" value="LysR_subst-bd"/>
</dbReference>
<dbReference type="SUPFAM" id="SSF46785">
    <property type="entry name" value="Winged helix' DNA-binding domain"/>
    <property type="match status" value="1"/>
</dbReference>
<evidence type="ECO:0000256" key="2">
    <source>
        <dbReference type="ARBA" id="ARBA00023015"/>
    </source>
</evidence>
<dbReference type="Proteomes" id="UP000463700">
    <property type="component" value="Unassembled WGS sequence"/>
</dbReference>
<dbReference type="RefSeq" id="WP_154559732.1">
    <property type="nucleotide sequence ID" value="NZ_JAMXWG010000001.1"/>
</dbReference>
<dbReference type="PRINTS" id="PR00039">
    <property type="entry name" value="HTHLYSR"/>
</dbReference>
<feature type="domain" description="HTH lysR-type" evidence="5">
    <location>
        <begin position="2"/>
        <end position="59"/>
    </location>
</feature>
<proteinExistence type="inferred from homology"/>
<dbReference type="PANTHER" id="PTHR30579:SF7">
    <property type="entry name" value="HTH-TYPE TRANSCRIPTIONAL REGULATOR LRHA-RELATED"/>
    <property type="match status" value="1"/>
</dbReference>
<evidence type="ECO:0000256" key="3">
    <source>
        <dbReference type="ARBA" id="ARBA00023125"/>
    </source>
</evidence>
<dbReference type="Gene3D" id="1.10.10.10">
    <property type="entry name" value="Winged helix-like DNA-binding domain superfamily/Winged helix DNA-binding domain"/>
    <property type="match status" value="1"/>
</dbReference>
<accession>A0A6N6WGR6</accession>
<sequence>MFDLELLKTLICVVDEGSFTRAGERVHRTQSTVSQQVRKLEESVGRPLLLRDRTGSHVTATEHGVLLTQYARRLLALSQEAQEALRRDVQLSPVRIGVPEDFDARRMSAMLSGFLKIRPDARLETFAGMSAVLQQKLSASEIDIALVKREPGSGDCFASWPEALVWVRGRDTVSPKPDSDEPIALALFPDGCIYRKRAIRSLDKAKRAWRVAFGSQSLTGIQAAVAAGLAITVLPRSAVLPEHRICTDMPPLPPTELALVGAGDVLDTVQQDLVDFLTQKVRQA</sequence>
<keyword evidence="2" id="KW-0805">Transcription regulation</keyword>
<protein>
    <submittedName>
        <fullName evidence="6">LysR family transcriptional regulator</fullName>
    </submittedName>
</protein>
<reference evidence="6 7" key="1">
    <citation type="journal article" date="2020" name="Int. J. Syst. Evol. Microbiol.">
        <title>Paraburkholderia madseniana sp. nov., a phenolic acid-degrading bacterium isolated from acidic forest soil.</title>
        <authorList>
            <person name="Wilhelm R.C."/>
            <person name="Murphy S.J.L."/>
            <person name="Feriancek N.M."/>
            <person name="Karasz D.C."/>
            <person name="DeRito C.M."/>
            <person name="Newman J.D."/>
            <person name="Buckley D.H."/>
        </authorList>
    </citation>
    <scope>NUCLEOTIDE SEQUENCE [LARGE SCALE GENOMIC DNA]</scope>
    <source>
        <strain evidence="6 7">RP11</strain>
    </source>
</reference>
<dbReference type="GO" id="GO:0003677">
    <property type="term" value="F:DNA binding"/>
    <property type="evidence" value="ECO:0007669"/>
    <property type="project" value="UniProtKB-KW"/>
</dbReference>
<dbReference type="AlphaFoldDB" id="A0A6N6WGR6"/>
<dbReference type="GO" id="GO:0003700">
    <property type="term" value="F:DNA-binding transcription factor activity"/>
    <property type="evidence" value="ECO:0007669"/>
    <property type="project" value="InterPro"/>
</dbReference>
<dbReference type="PROSITE" id="PS50931">
    <property type="entry name" value="HTH_LYSR"/>
    <property type="match status" value="1"/>
</dbReference>
<comment type="caution">
    <text evidence="6">The sequence shown here is derived from an EMBL/GenBank/DDBJ whole genome shotgun (WGS) entry which is preliminary data.</text>
</comment>
<keyword evidence="4" id="KW-0804">Transcription</keyword>
<dbReference type="InterPro" id="IPR050176">
    <property type="entry name" value="LTTR"/>
</dbReference>
<dbReference type="FunFam" id="1.10.10.10:FF:000001">
    <property type="entry name" value="LysR family transcriptional regulator"/>
    <property type="match status" value="1"/>
</dbReference>
<evidence type="ECO:0000259" key="5">
    <source>
        <dbReference type="PROSITE" id="PS50931"/>
    </source>
</evidence>
<dbReference type="EMBL" id="VOSW01000017">
    <property type="protein sequence ID" value="KAE8759845.1"/>
    <property type="molecule type" value="Genomic_DNA"/>
</dbReference>
<gene>
    <name evidence="6" type="ORF">FSO04_11110</name>
</gene>
<keyword evidence="3" id="KW-0238">DNA-binding</keyword>
<name>A0A6N6WGR6_9BURK</name>
<evidence type="ECO:0000256" key="1">
    <source>
        <dbReference type="ARBA" id="ARBA00009437"/>
    </source>
</evidence>
<evidence type="ECO:0000313" key="7">
    <source>
        <dbReference type="Proteomes" id="UP000463700"/>
    </source>
</evidence>
<evidence type="ECO:0000313" key="6">
    <source>
        <dbReference type="EMBL" id="KAE8759845.1"/>
    </source>
</evidence>